<dbReference type="SUPFAM" id="SSF50475">
    <property type="entry name" value="FMN-binding split barrel"/>
    <property type="match status" value="1"/>
</dbReference>
<keyword evidence="1" id="KW-0560">Oxidoreductase</keyword>
<reference evidence="3 4" key="1">
    <citation type="submission" date="2014-01" db="EMBL/GenBank/DDBJ databases">
        <title>Draft genome sequence of the multidrug-resistant clinical isolate Dermabacter hominis 1368.</title>
        <authorList>
            <person name="Albersmeier A."/>
            <person name="Bomholt C."/>
            <person name="Glaub A."/>
            <person name="Ruckert C."/>
            <person name="Soriano F."/>
            <person name="Fernandez-Natal I."/>
            <person name="Tauch A."/>
        </authorList>
    </citation>
    <scope>NUCLEOTIDE SEQUENCE [LARGE SCALE GENOMIC DNA]</scope>
    <source>
        <strain evidence="3 4">1368</strain>
    </source>
</reference>
<name>A0ABR4SHL4_9MICO</name>
<dbReference type="InterPro" id="IPR002563">
    <property type="entry name" value="Flavin_Rdtase-like_dom"/>
</dbReference>
<keyword evidence="4" id="KW-1185">Reference proteome</keyword>
<dbReference type="PANTHER" id="PTHR30466:SF1">
    <property type="entry name" value="FMN REDUCTASE (NADH) RUTF"/>
    <property type="match status" value="1"/>
</dbReference>
<dbReference type="InterPro" id="IPR012349">
    <property type="entry name" value="Split_barrel_FMN-bd"/>
</dbReference>
<sequence>MSTGGVDVENYRRLSEDIASAIALLSARVGRWDLVTPIDSFLDVSYDPPTMVVSLYSLSRAAEALEQTGTCALSVLGDQQQGLAERFGEPGLPLQGMLESVAHTRDGVGNALIEGSLATFSLEAESSHEAATHTLYVCRVREVHQGTARSPLVRFSKRYASL</sequence>
<dbReference type="EMBL" id="JDRS01000018">
    <property type="protein sequence ID" value="KDS92676.1"/>
    <property type="molecule type" value="Genomic_DNA"/>
</dbReference>
<dbReference type="PANTHER" id="PTHR30466">
    <property type="entry name" value="FLAVIN REDUCTASE"/>
    <property type="match status" value="1"/>
</dbReference>
<evidence type="ECO:0000313" key="3">
    <source>
        <dbReference type="EMBL" id="KDS92676.1"/>
    </source>
</evidence>
<dbReference type="InterPro" id="IPR050268">
    <property type="entry name" value="NADH-dep_flavin_reductase"/>
</dbReference>
<proteinExistence type="predicted"/>
<dbReference type="Pfam" id="PF01613">
    <property type="entry name" value="Flavin_Reduct"/>
    <property type="match status" value="1"/>
</dbReference>
<accession>A0ABR4SHL4</accession>
<evidence type="ECO:0000313" key="4">
    <source>
        <dbReference type="Proteomes" id="UP000030182"/>
    </source>
</evidence>
<dbReference type="Gene3D" id="2.30.110.10">
    <property type="entry name" value="Electron Transport, Fmn-binding Protein, Chain A"/>
    <property type="match status" value="1"/>
</dbReference>
<protein>
    <recommendedName>
        <fullName evidence="2">Flavin reductase like domain-containing protein</fullName>
    </recommendedName>
</protein>
<evidence type="ECO:0000259" key="2">
    <source>
        <dbReference type="SMART" id="SM00903"/>
    </source>
</evidence>
<organism evidence="3 4">
    <name type="scientific">Dermabacter hominis 1368</name>
    <dbReference type="NCBI Taxonomy" id="1450519"/>
    <lineage>
        <taxon>Bacteria</taxon>
        <taxon>Bacillati</taxon>
        <taxon>Actinomycetota</taxon>
        <taxon>Actinomycetes</taxon>
        <taxon>Micrococcales</taxon>
        <taxon>Dermabacteraceae</taxon>
        <taxon>Dermabacter</taxon>
    </lineage>
</organism>
<dbReference type="RefSeq" id="WP_034371044.1">
    <property type="nucleotide sequence ID" value="NZ_KN323183.1"/>
</dbReference>
<feature type="domain" description="Flavin reductase like" evidence="2">
    <location>
        <begin position="15"/>
        <end position="161"/>
    </location>
</feature>
<gene>
    <name evidence="3" type="ORF">DHOM_09655</name>
</gene>
<comment type="caution">
    <text evidence="3">The sequence shown here is derived from an EMBL/GenBank/DDBJ whole genome shotgun (WGS) entry which is preliminary data.</text>
</comment>
<dbReference type="Proteomes" id="UP000030182">
    <property type="component" value="Unassembled WGS sequence"/>
</dbReference>
<dbReference type="SMART" id="SM00903">
    <property type="entry name" value="Flavin_Reduct"/>
    <property type="match status" value="1"/>
</dbReference>
<evidence type="ECO:0000256" key="1">
    <source>
        <dbReference type="ARBA" id="ARBA00023002"/>
    </source>
</evidence>